<dbReference type="RefSeq" id="WP_271279048.1">
    <property type="nucleotide sequence ID" value="NZ_BAABFD010000001.1"/>
</dbReference>
<evidence type="ECO:0000313" key="2">
    <source>
        <dbReference type="EMBL" id="MDA0645389.1"/>
    </source>
</evidence>
<name>A0ABT4T7K6_9ACTN</name>
<protein>
    <submittedName>
        <fullName evidence="2">Uncharacterized protein</fullName>
    </submittedName>
</protein>
<evidence type="ECO:0000313" key="3">
    <source>
        <dbReference type="Proteomes" id="UP001212498"/>
    </source>
</evidence>
<accession>A0ABT4T7K6</accession>
<keyword evidence="1" id="KW-0732">Signal</keyword>
<evidence type="ECO:0000256" key="1">
    <source>
        <dbReference type="SAM" id="SignalP"/>
    </source>
</evidence>
<feature type="signal peptide" evidence="1">
    <location>
        <begin position="1"/>
        <end position="28"/>
    </location>
</feature>
<feature type="chain" id="PRO_5046311750" evidence="1">
    <location>
        <begin position="29"/>
        <end position="444"/>
    </location>
</feature>
<reference evidence="2 3" key="1">
    <citation type="submission" date="2022-11" db="EMBL/GenBank/DDBJ databases">
        <title>Nonomuraea corallina sp. nov., a new species of the genus Nonomuraea isolated from sea side sediment in Thai sea.</title>
        <authorList>
            <person name="Ngamcharungchit C."/>
            <person name="Matsumoto A."/>
            <person name="Suriyachadkun C."/>
            <person name="Panbangred W."/>
            <person name="Inahashi Y."/>
            <person name="Intra B."/>
        </authorList>
    </citation>
    <scope>NUCLEOTIDE SEQUENCE [LARGE SCALE GENOMIC DNA]</scope>
    <source>
        <strain evidence="2 3">DSM 43553</strain>
    </source>
</reference>
<keyword evidence="3" id="KW-1185">Reference proteome</keyword>
<proteinExistence type="predicted"/>
<dbReference type="EMBL" id="JAPNUD010000136">
    <property type="protein sequence ID" value="MDA0645389.1"/>
    <property type="molecule type" value="Genomic_DNA"/>
</dbReference>
<comment type="caution">
    <text evidence="2">The sequence shown here is derived from an EMBL/GenBank/DDBJ whole genome shotgun (WGS) entry which is preliminary data.</text>
</comment>
<gene>
    <name evidence="2" type="ORF">OUY24_32595</name>
</gene>
<dbReference type="Proteomes" id="UP001212498">
    <property type="component" value="Unassembled WGS sequence"/>
</dbReference>
<organism evidence="2 3">
    <name type="scientific">Nonomuraea ferruginea</name>
    <dbReference type="NCBI Taxonomy" id="46174"/>
    <lineage>
        <taxon>Bacteria</taxon>
        <taxon>Bacillati</taxon>
        <taxon>Actinomycetota</taxon>
        <taxon>Actinomycetes</taxon>
        <taxon>Streptosporangiales</taxon>
        <taxon>Streptosporangiaceae</taxon>
        <taxon>Nonomuraea</taxon>
    </lineage>
</organism>
<sequence>MSLQRIRTIAVAMAVGAGALVLTPPASAQVSTAAAPAVTKVTLNPASPVVLFESTAKVTFTIQAKDAEKATMVFTPPGVSTQPIIEAKKVGTDTFQVEHSVGTVGTWNYTATAVKGDETGQLKGTFDVKKALETKIVRFDANPDRVTKGDRVRLSGQLRAGDQGYGGQEVAISFRSRGSDDFRKVTTDKTSRNGWFSASVKPWRSGEWRAEFAGNAEAKASVSDSDGVRVRSRTIDTRIVGFDAYSEPVVKGDKLRFKGTLQADDRRALRGERVTIQFRAVTSRQWTDVTGDRTSRHGRFHASTTAEQSGWWRAVYAGDRRVDGSVSGPDFVRVTEPVEKADTRVLGFNAYPEPVKRGRDLKIWAQLQVDDDGTWKGYKGKVDLYFKSNRSDEYRLVKSAWSSDSGRLFTEVRAWTSGRWRFVYEGDDRTNGDTSRSDYVRVRR</sequence>